<organism evidence="2 3">
    <name type="scientific">Streptomyces cyaneochromogenes</name>
    <dbReference type="NCBI Taxonomy" id="2496836"/>
    <lineage>
        <taxon>Bacteria</taxon>
        <taxon>Bacillati</taxon>
        <taxon>Actinomycetota</taxon>
        <taxon>Actinomycetes</taxon>
        <taxon>Kitasatosporales</taxon>
        <taxon>Streptomycetaceae</taxon>
        <taxon>Streptomyces</taxon>
    </lineage>
</organism>
<dbReference type="EMBL" id="CP034539">
    <property type="protein sequence ID" value="AZQ35162.1"/>
    <property type="molecule type" value="Genomic_DNA"/>
</dbReference>
<dbReference type="KEGG" id="scya:EJ357_18055"/>
<evidence type="ECO:0000313" key="2">
    <source>
        <dbReference type="EMBL" id="AZQ35162.1"/>
    </source>
</evidence>
<reference evidence="2 3" key="1">
    <citation type="journal article" date="2019" name="Int. J. Syst. Evol. Microbiol.">
        <title>Streptomyces cyaneochromogenes sp. nov., a blue pigment-producing actinomycete from manganese-contaminated soil.</title>
        <authorList>
            <person name="Tang X."/>
            <person name="Zhao J."/>
            <person name="Li K."/>
            <person name="Chen Z."/>
            <person name="Sun Y."/>
            <person name="Gao J."/>
        </authorList>
    </citation>
    <scope>NUCLEOTIDE SEQUENCE [LARGE SCALE GENOMIC DNA]</scope>
    <source>
        <strain evidence="2 3">MK-45</strain>
    </source>
</reference>
<evidence type="ECO:0000313" key="3">
    <source>
        <dbReference type="Proteomes" id="UP000280298"/>
    </source>
</evidence>
<gene>
    <name evidence="2" type="ORF">EJ357_18055</name>
</gene>
<accession>A0A3S9M7M7</accession>
<sequence length="80" mass="9000">MPLGRHGWAQRHPRNAGPRNAPTPATTPGTQRNTGHRNPQPRRPHSRKPPWQSPHPEARCPVSPPRRSRRPRPTTGAHPT</sequence>
<protein>
    <submittedName>
        <fullName evidence="2">Uncharacterized protein</fullName>
    </submittedName>
</protein>
<keyword evidence="3" id="KW-1185">Reference proteome</keyword>
<name>A0A3S9M7M7_9ACTN</name>
<proteinExistence type="predicted"/>
<dbReference type="AlphaFoldDB" id="A0A3S9M7M7"/>
<feature type="compositionally biased region" description="Polar residues" evidence="1">
    <location>
        <begin position="23"/>
        <end position="37"/>
    </location>
</feature>
<feature type="compositionally biased region" description="Basic residues" evidence="1">
    <location>
        <begin position="39"/>
        <end position="48"/>
    </location>
</feature>
<feature type="region of interest" description="Disordered" evidence="1">
    <location>
        <begin position="1"/>
        <end position="80"/>
    </location>
</feature>
<evidence type="ECO:0000256" key="1">
    <source>
        <dbReference type="SAM" id="MobiDB-lite"/>
    </source>
</evidence>
<dbReference type="Proteomes" id="UP000280298">
    <property type="component" value="Chromosome"/>
</dbReference>